<accession>A0A1N7IUS0</accession>
<dbReference type="GO" id="GO:0045493">
    <property type="term" value="P:xylan catabolic process"/>
    <property type="evidence" value="ECO:0007669"/>
    <property type="project" value="UniProtKB-KW"/>
</dbReference>
<evidence type="ECO:0000256" key="6">
    <source>
        <dbReference type="ARBA" id="ARBA00023277"/>
    </source>
</evidence>
<dbReference type="SUPFAM" id="SSF53474">
    <property type="entry name" value="alpha/beta-Hydrolases"/>
    <property type="match status" value="1"/>
</dbReference>
<evidence type="ECO:0000256" key="9">
    <source>
        <dbReference type="SAM" id="SignalP"/>
    </source>
</evidence>
<proteinExistence type="predicted"/>
<evidence type="ECO:0000313" key="10">
    <source>
        <dbReference type="EMBL" id="SIS40721.1"/>
    </source>
</evidence>
<feature type="signal peptide" evidence="9">
    <location>
        <begin position="1"/>
        <end position="26"/>
    </location>
</feature>
<feature type="region of interest" description="Disordered" evidence="8">
    <location>
        <begin position="80"/>
        <end position="122"/>
    </location>
</feature>
<evidence type="ECO:0000256" key="3">
    <source>
        <dbReference type="ARBA" id="ARBA00022651"/>
    </source>
</evidence>
<organism evidence="10 11">
    <name type="scientific">Corynebacterium appendicis CIP 107643</name>
    <dbReference type="NCBI Taxonomy" id="1161099"/>
    <lineage>
        <taxon>Bacteria</taxon>
        <taxon>Bacillati</taxon>
        <taxon>Actinomycetota</taxon>
        <taxon>Actinomycetes</taxon>
        <taxon>Mycobacteriales</taxon>
        <taxon>Corynebacteriaceae</taxon>
        <taxon>Corynebacterium</taxon>
    </lineage>
</organism>
<dbReference type="GO" id="GO:0030600">
    <property type="term" value="F:feruloyl esterase activity"/>
    <property type="evidence" value="ECO:0007669"/>
    <property type="project" value="InterPro"/>
</dbReference>
<keyword evidence="2" id="KW-0964">Secreted</keyword>
<dbReference type="Gene3D" id="3.40.50.1820">
    <property type="entry name" value="alpha/beta hydrolase"/>
    <property type="match status" value="1"/>
</dbReference>
<comment type="subcellular location">
    <subcellularLocation>
        <location evidence="1">Secreted</location>
    </subcellularLocation>
</comment>
<dbReference type="AlphaFoldDB" id="A0A1N7IUS0"/>
<evidence type="ECO:0000256" key="4">
    <source>
        <dbReference type="ARBA" id="ARBA00022729"/>
    </source>
</evidence>
<feature type="chain" id="PRO_5038449016" evidence="9">
    <location>
        <begin position="27"/>
        <end position="367"/>
    </location>
</feature>
<keyword evidence="11" id="KW-1185">Reference proteome</keyword>
<evidence type="ECO:0000256" key="2">
    <source>
        <dbReference type="ARBA" id="ARBA00022525"/>
    </source>
</evidence>
<dbReference type="PANTHER" id="PTHR38050:SF2">
    <property type="entry name" value="FERULOYL ESTERASE C-RELATED"/>
    <property type="match status" value="1"/>
</dbReference>
<dbReference type="InterPro" id="IPR043595">
    <property type="entry name" value="FaeB/C/D"/>
</dbReference>
<name>A0A1N7IUS0_9CORY</name>
<evidence type="ECO:0000256" key="7">
    <source>
        <dbReference type="ARBA" id="ARBA00023326"/>
    </source>
</evidence>
<feature type="compositionally biased region" description="Low complexity" evidence="8">
    <location>
        <begin position="101"/>
        <end position="115"/>
    </location>
</feature>
<dbReference type="InterPro" id="IPR010126">
    <property type="entry name" value="Esterase_phb"/>
</dbReference>
<dbReference type="Proteomes" id="UP000186292">
    <property type="component" value="Unassembled WGS sequence"/>
</dbReference>
<keyword evidence="5" id="KW-0378">Hydrolase</keyword>
<protein>
    <submittedName>
        <fullName evidence="10">Polyhydroxybutyrate depolymerase</fullName>
    </submittedName>
</protein>
<reference evidence="11" key="1">
    <citation type="submission" date="2017-01" db="EMBL/GenBank/DDBJ databases">
        <authorList>
            <person name="Varghese N."/>
            <person name="Submissions S."/>
        </authorList>
    </citation>
    <scope>NUCLEOTIDE SEQUENCE [LARGE SCALE GENOMIC DNA]</scope>
    <source>
        <strain evidence="11">DSM 44531</strain>
    </source>
</reference>
<evidence type="ECO:0000256" key="1">
    <source>
        <dbReference type="ARBA" id="ARBA00004613"/>
    </source>
</evidence>
<keyword evidence="3" id="KW-0858">Xylan degradation</keyword>
<evidence type="ECO:0000256" key="8">
    <source>
        <dbReference type="SAM" id="MobiDB-lite"/>
    </source>
</evidence>
<dbReference type="GO" id="GO:0005576">
    <property type="term" value="C:extracellular region"/>
    <property type="evidence" value="ECO:0007669"/>
    <property type="project" value="UniProtKB-SubCell"/>
</dbReference>
<sequence>MKSPRSWRRRIVGATASMLMAVGVLAAPAQAQSIPNVDQLTAGSSNAANAVERAANGAANNANRAWNDMARQVNGAIPKEAGSSVPYNPIPAPAQNPAPAPRQAAGPWRPAAGQPVAPGHNGEIRVGNRSYLIWVPRGYNASRPTPVMVGYSAYQDSTENFRNYSRLRESNVGRDAIIVYPRAIGTSWEGSATSATRPGEDIRFVRAMINDVQRYYNIDRRRIYATGMSTGGGMAAVSACHMADLFAGVAGVSGAYYWPVNSNCQNIPVAFLAYHGTNDTLTNYHGGVRRGTRYLGVPDLFSSYERRNGCNIGRISKTPLSNNATRISATGCKKPVQAIKVHGSNHFWWYNPSTANDMWAVLSRVSK</sequence>
<dbReference type="STRING" id="1161099.SAMN05444817_10290"/>
<gene>
    <name evidence="10" type="ORF">SAMN05444817_10290</name>
</gene>
<keyword evidence="6" id="KW-0119">Carbohydrate metabolism</keyword>
<evidence type="ECO:0000256" key="5">
    <source>
        <dbReference type="ARBA" id="ARBA00022801"/>
    </source>
</evidence>
<dbReference type="Pfam" id="PF10503">
    <property type="entry name" value="Esterase_PHB"/>
    <property type="match status" value="1"/>
</dbReference>
<keyword evidence="4 9" id="KW-0732">Signal</keyword>
<feature type="compositionally biased region" description="Pro residues" evidence="8">
    <location>
        <begin position="88"/>
        <end position="100"/>
    </location>
</feature>
<dbReference type="InterPro" id="IPR029058">
    <property type="entry name" value="AB_hydrolase_fold"/>
</dbReference>
<evidence type="ECO:0000313" key="11">
    <source>
        <dbReference type="Proteomes" id="UP000186292"/>
    </source>
</evidence>
<dbReference type="OrthoDB" id="9767239at2"/>
<dbReference type="EMBL" id="FTOF01000002">
    <property type="protein sequence ID" value="SIS40721.1"/>
    <property type="molecule type" value="Genomic_DNA"/>
</dbReference>
<keyword evidence="7" id="KW-0624">Polysaccharide degradation</keyword>
<dbReference type="PANTHER" id="PTHR38050">
    <property type="match status" value="1"/>
</dbReference>
<dbReference type="RefSeq" id="WP_084560471.1">
    <property type="nucleotide sequence ID" value="NZ_CP046976.1"/>
</dbReference>